<evidence type="ECO:0000313" key="3">
    <source>
        <dbReference type="EMBL" id="KAF5452147.1"/>
    </source>
</evidence>
<comment type="caution">
    <text evidence="3">The sequence shown here is derived from an EMBL/GenBank/DDBJ whole genome shotgun (WGS) entry which is preliminary data.</text>
</comment>
<dbReference type="PANTHER" id="PTHR47074">
    <property type="entry name" value="BNAC02G40300D PROTEIN"/>
    <property type="match status" value="1"/>
</dbReference>
<feature type="domain" description="RNase H type-1" evidence="1">
    <location>
        <begin position="169"/>
        <end position="291"/>
    </location>
</feature>
<reference evidence="3" key="1">
    <citation type="submission" date="2015-10" db="EMBL/GenBank/DDBJ databases">
        <authorList>
            <person name="Martinez-Garcia P.J."/>
            <person name="Crepeau M.W."/>
            <person name="Puiu D."/>
            <person name="Gonzalez-Ibeas D."/>
            <person name="Whalen J."/>
            <person name="Stevens K."/>
            <person name="Paul R."/>
            <person name="Butterfield T."/>
            <person name="Britton M."/>
            <person name="Reagan R."/>
            <person name="Chakraborty S."/>
            <person name="Walawage S.L."/>
            <person name="Vasquez-Gross H.A."/>
            <person name="Cardeno C."/>
            <person name="Famula R."/>
            <person name="Pratt K."/>
            <person name="Kuruganti S."/>
            <person name="Aradhya M.K."/>
            <person name="Leslie C.A."/>
            <person name="Dandekar A.M."/>
            <person name="Salzberg S.L."/>
            <person name="Wegrzyn J.L."/>
            <person name="Langley C.H."/>
            <person name="Neale D.B."/>
        </authorList>
    </citation>
    <scope>NUCLEOTIDE SEQUENCE</scope>
    <source>
        <tissue evidence="3">Leaves</tissue>
    </source>
</reference>
<dbReference type="InterPro" id="IPR012337">
    <property type="entry name" value="RNaseH-like_sf"/>
</dbReference>
<dbReference type="PANTHER" id="PTHR47074:SF48">
    <property type="entry name" value="POLYNUCLEOTIDYL TRANSFERASE, RIBONUCLEASE H-LIKE SUPERFAMILY PROTEIN"/>
    <property type="match status" value="1"/>
</dbReference>
<dbReference type="InterPro" id="IPR052929">
    <property type="entry name" value="RNase_H-like_EbsB-rel"/>
</dbReference>
<evidence type="ECO:0000259" key="1">
    <source>
        <dbReference type="Pfam" id="PF13456"/>
    </source>
</evidence>
<dbReference type="GO" id="GO:0003676">
    <property type="term" value="F:nucleic acid binding"/>
    <property type="evidence" value="ECO:0007669"/>
    <property type="project" value="InterPro"/>
</dbReference>
<dbReference type="GO" id="GO:0004523">
    <property type="term" value="F:RNA-DNA hybrid ribonuclease activity"/>
    <property type="evidence" value="ECO:0007669"/>
    <property type="project" value="InterPro"/>
</dbReference>
<dbReference type="Pfam" id="PF13456">
    <property type="entry name" value="RVT_3"/>
    <property type="match status" value="1"/>
</dbReference>
<dbReference type="EMBL" id="LIHL02000012">
    <property type="protein sequence ID" value="KAF5452147.1"/>
    <property type="molecule type" value="Genomic_DNA"/>
</dbReference>
<dbReference type="InterPro" id="IPR044730">
    <property type="entry name" value="RNase_H-like_dom_plant"/>
</dbReference>
<dbReference type="InterPro" id="IPR002156">
    <property type="entry name" value="RNaseH_domain"/>
</dbReference>
<organism evidence="3 4">
    <name type="scientific">Juglans regia</name>
    <name type="common">English walnut</name>
    <dbReference type="NCBI Taxonomy" id="51240"/>
    <lineage>
        <taxon>Eukaryota</taxon>
        <taxon>Viridiplantae</taxon>
        <taxon>Streptophyta</taxon>
        <taxon>Embryophyta</taxon>
        <taxon>Tracheophyta</taxon>
        <taxon>Spermatophyta</taxon>
        <taxon>Magnoliopsida</taxon>
        <taxon>eudicotyledons</taxon>
        <taxon>Gunneridae</taxon>
        <taxon>Pentapetalae</taxon>
        <taxon>rosids</taxon>
        <taxon>fabids</taxon>
        <taxon>Fagales</taxon>
        <taxon>Juglandaceae</taxon>
        <taxon>Juglans</taxon>
    </lineage>
</organism>
<dbReference type="Pfam" id="PF13966">
    <property type="entry name" value="zf-RVT"/>
    <property type="match status" value="1"/>
</dbReference>
<accession>A0A833TTY8</accession>
<reference evidence="3" key="2">
    <citation type="submission" date="2020-03" db="EMBL/GenBank/DDBJ databases">
        <title>Walnut 2.0.</title>
        <authorList>
            <person name="Marrano A."/>
            <person name="Britton M."/>
            <person name="Zimin A.V."/>
            <person name="Zaini P.A."/>
            <person name="Workman R."/>
            <person name="Puiu D."/>
            <person name="Bianco L."/>
            <person name="Allen B.J."/>
            <person name="Troggio M."/>
            <person name="Leslie C.A."/>
            <person name="Timp W."/>
            <person name="Dendekar A."/>
            <person name="Salzberg S.L."/>
            <person name="Neale D.B."/>
        </authorList>
    </citation>
    <scope>NUCLEOTIDE SEQUENCE</scope>
    <source>
        <tissue evidence="3">Leaves</tissue>
    </source>
</reference>
<dbReference type="AlphaFoldDB" id="A0A833TTY8"/>
<proteinExistence type="predicted"/>
<dbReference type="InterPro" id="IPR026960">
    <property type="entry name" value="RVT-Znf"/>
</dbReference>
<dbReference type="SUPFAM" id="SSF53098">
    <property type="entry name" value="Ribonuclease H-like"/>
    <property type="match status" value="1"/>
</dbReference>
<name>A0A833TTY8_JUGRE</name>
<evidence type="ECO:0000313" key="4">
    <source>
        <dbReference type="Proteomes" id="UP000619265"/>
    </source>
</evidence>
<dbReference type="Proteomes" id="UP000619265">
    <property type="component" value="Unassembled WGS sequence"/>
</dbReference>
<sequence>MWDLKVPGKVKLFMWKAGNEILPTRRNLHIRKIVEDSICPICKEMEEIVMHVIWQCPAASDVWAEFNKTLQKWSLNEDDLISLWEKLVDKVGKVEMGEIASVMRCIWQRRNEFIFEGIFKSPSQVLKTAREGLFEFLSAQQKRNDRAGNKTEIRNQVWKKPRQSFVKANWDAAVDQKERKMEIGIIIRDEEGEVLVVVEGQQRYVVQPAVAESYALWKAIEVCRDLNLERVIFEGDAQVIVKAVNSKEEDRSAYGSIVEASKKLISSWKDWSVEFVYRHANEAAHTLAKEALHLDTEFVWIEEIPNCIRNITEKERTCTEGSCLYQ</sequence>
<gene>
    <name evidence="3" type="ORF">F2P56_027178</name>
</gene>
<evidence type="ECO:0000259" key="2">
    <source>
        <dbReference type="Pfam" id="PF13966"/>
    </source>
</evidence>
<protein>
    <submittedName>
        <fullName evidence="3">Uncharacterized protein</fullName>
    </submittedName>
</protein>
<dbReference type="InterPro" id="IPR036397">
    <property type="entry name" value="RNaseH_sf"/>
</dbReference>
<dbReference type="CDD" id="cd06222">
    <property type="entry name" value="RNase_H_like"/>
    <property type="match status" value="1"/>
</dbReference>
<dbReference type="Gene3D" id="3.30.420.10">
    <property type="entry name" value="Ribonuclease H-like superfamily/Ribonuclease H"/>
    <property type="match status" value="1"/>
</dbReference>
<dbReference type="Gramene" id="Jr12_09240_p2">
    <property type="protein sequence ID" value="cds.Jr12_09240_p2"/>
    <property type="gene ID" value="Jr12_09240"/>
</dbReference>
<feature type="domain" description="Reverse transcriptase zinc-binding" evidence="2">
    <location>
        <begin position="1"/>
        <end position="63"/>
    </location>
</feature>